<dbReference type="NCBIfam" id="TIGR01380">
    <property type="entry name" value="glut_syn"/>
    <property type="match status" value="1"/>
</dbReference>
<evidence type="ECO:0000256" key="7">
    <source>
        <dbReference type="ARBA" id="ARBA00022840"/>
    </source>
</evidence>
<evidence type="ECO:0000256" key="3">
    <source>
        <dbReference type="ARBA" id="ARBA00022598"/>
    </source>
</evidence>
<dbReference type="GO" id="GO:0005524">
    <property type="term" value="F:ATP binding"/>
    <property type="evidence" value="ECO:0007669"/>
    <property type="project" value="UniProtKB-UniRule"/>
</dbReference>
<evidence type="ECO:0000256" key="1">
    <source>
        <dbReference type="ARBA" id="ARBA00001936"/>
    </source>
</evidence>
<dbReference type="AlphaFoldDB" id="A0AAU8JG61"/>
<dbReference type="PROSITE" id="PS50975">
    <property type="entry name" value="ATP_GRASP"/>
    <property type="match status" value="1"/>
</dbReference>
<evidence type="ECO:0000313" key="12">
    <source>
        <dbReference type="EMBL" id="XCM38215.1"/>
    </source>
</evidence>
<dbReference type="PANTHER" id="PTHR21621:SF4">
    <property type="entry name" value="GLUTATHIONE SYNTHETASE"/>
    <property type="match status" value="1"/>
</dbReference>
<proteinExistence type="inferred from homology"/>
<keyword evidence="5" id="KW-0479">Metal-binding</keyword>
<feature type="domain" description="ATP-grasp" evidence="11">
    <location>
        <begin position="133"/>
        <end position="319"/>
    </location>
</feature>
<dbReference type="Gene3D" id="3.30.1490.20">
    <property type="entry name" value="ATP-grasp fold, A domain"/>
    <property type="match status" value="1"/>
</dbReference>
<keyword evidence="9" id="KW-0464">Manganese</keyword>
<gene>
    <name evidence="10 12" type="primary">gshB</name>
    <name evidence="12" type="ORF">ABWT76_001047</name>
</gene>
<name>A0AAU8JG61_9CYAN</name>
<dbReference type="PANTHER" id="PTHR21621">
    <property type="entry name" value="RIBOSOMAL PROTEIN S6 MODIFICATION PROTEIN"/>
    <property type="match status" value="1"/>
</dbReference>
<dbReference type="Gene3D" id="3.30.470.20">
    <property type="entry name" value="ATP-grasp fold, B domain"/>
    <property type="match status" value="1"/>
</dbReference>
<dbReference type="InterPro" id="IPR006284">
    <property type="entry name" value="Glut_synth_pro"/>
</dbReference>
<keyword evidence="6 10" id="KW-0547">Nucleotide-binding</keyword>
<keyword evidence="4 10" id="KW-0317">Glutathione biosynthesis</keyword>
<evidence type="ECO:0000256" key="2">
    <source>
        <dbReference type="ARBA" id="ARBA00001946"/>
    </source>
</evidence>
<keyword evidence="8" id="KW-0460">Magnesium</keyword>
<evidence type="ECO:0000259" key="11">
    <source>
        <dbReference type="PROSITE" id="PS50975"/>
    </source>
</evidence>
<keyword evidence="3 10" id="KW-0436">Ligase</keyword>
<dbReference type="EC" id="6.3.2.3" evidence="10"/>
<comment type="cofactor">
    <cofactor evidence="2">
        <name>Mg(2+)</name>
        <dbReference type="ChEBI" id="CHEBI:18420"/>
    </cofactor>
</comment>
<organism evidence="12">
    <name type="scientific">Planktothricoides raciborskii GIHE-MW2</name>
    <dbReference type="NCBI Taxonomy" id="2792601"/>
    <lineage>
        <taxon>Bacteria</taxon>
        <taxon>Bacillati</taxon>
        <taxon>Cyanobacteriota</taxon>
        <taxon>Cyanophyceae</taxon>
        <taxon>Oscillatoriophycideae</taxon>
        <taxon>Oscillatoriales</taxon>
        <taxon>Oscillatoriaceae</taxon>
        <taxon>Planktothricoides</taxon>
    </lineage>
</organism>
<dbReference type="EMBL" id="CP159837">
    <property type="protein sequence ID" value="XCM38215.1"/>
    <property type="molecule type" value="Genomic_DNA"/>
</dbReference>
<evidence type="ECO:0000256" key="6">
    <source>
        <dbReference type="ARBA" id="ARBA00022741"/>
    </source>
</evidence>
<sequence length="332" mass="36920">MKLAFIIDPIHKLDPTHDSSVAMMEAAQELGHEVWITEINQLSVFASTAWANLQPVRLTPVQRVAGRWQKVESWYEVGDRRLCCLEDMDAVFMRTDPPVTTAYLYATYILDYIDPQKTLVLNHPAGLRNANEKMYGLQFTNVIPETIVSQHKSEIRAFTEKQGMAVLKPIGGKAGEGILLLKPDDPNFNSLIELSTQQGTLPTIVQTYLPAAREGDKRIILLNGEPIGAINRVPSGNEFRGNMAVGGRVVKTEITDREREICSTVAPKLRKDGLYFVGLDVIGGYLTEVNVTSPTGIREVDLFHPDCVPLGQQVIRWVEAQVKNLPNSSAKK</sequence>
<dbReference type="GO" id="GO:0004363">
    <property type="term" value="F:glutathione synthase activity"/>
    <property type="evidence" value="ECO:0007669"/>
    <property type="project" value="UniProtKB-UniRule"/>
</dbReference>
<dbReference type="NCBIfam" id="NF003573">
    <property type="entry name" value="PRK05246.1"/>
    <property type="match status" value="1"/>
</dbReference>
<dbReference type="Gene3D" id="3.40.50.20">
    <property type="match status" value="1"/>
</dbReference>
<keyword evidence="7 10" id="KW-0067">ATP-binding</keyword>
<evidence type="ECO:0000256" key="5">
    <source>
        <dbReference type="ARBA" id="ARBA00022723"/>
    </source>
</evidence>
<dbReference type="HAMAP" id="MF_00162">
    <property type="entry name" value="GSH_S"/>
    <property type="match status" value="1"/>
</dbReference>
<dbReference type="Pfam" id="PF02951">
    <property type="entry name" value="GSH-S_N"/>
    <property type="match status" value="1"/>
</dbReference>
<evidence type="ECO:0000256" key="4">
    <source>
        <dbReference type="ARBA" id="ARBA00022684"/>
    </source>
</evidence>
<evidence type="ECO:0000256" key="9">
    <source>
        <dbReference type="ARBA" id="ARBA00023211"/>
    </source>
</evidence>
<dbReference type="InterPro" id="IPR013815">
    <property type="entry name" value="ATP_grasp_subdomain_1"/>
</dbReference>
<reference evidence="12" key="1">
    <citation type="submission" date="2024-07" db="EMBL/GenBank/DDBJ databases">
        <authorList>
            <person name="Kim Y.J."/>
            <person name="Jeong J.Y."/>
        </authorList>
    </citation>
    <scope>NUCLEOTIDE SEQUENCE</scope>
    <source>
        <strain evidence="12">GIHE-MW2</strain>
    </source>
</reference>
<dbReference type="InterPro" id="IPR011761">
    <property type="entry name" value="ATP-grasp"/>
</dbReference>
<dbReference type="InterPro" id="IPR004215">
    <property type="entry name" value="GSHS_N"/>
</dbReference>
<dbReference type="InterPro" id="IPR016185">
    <property type="entry name" value="PreATP-grasp_dom_sf"/>
</dbReference>
<dbReference type="RefSeq" id="WP_054466489.1">
    <property type="nucleotide sequence ID" value="NZ_CP159837.1"/>
</dbReference>
<evidence type="ECO:0000256" key="8">
    <source>
        <dbReference type="ARBA" id="ARBA00022842"/>
    </source>
</evidence>
<comment type="similarity">
    <text evidence="10">Belongs to the prokaryotic GSH synthase family.</text>
</comment>
<accession>A0AAU8JG61</accession>
<dbReference type="SUPFAM" id="SSF56059">
    <property type="entry name" value="Glutathione synthetase ATP-binding domain-like"/>
    <property type="match status" value="1"/>
</dbReference>
<dbReference type="GO" id="GO:0005737">
    <property type="term" value="C:cytoplasm"/>
    <property type="evidence" value="ECO:0007669"/>
    <property type="project" value="TreeGrafter"/>
</dbReference>
<dbReference type="GO" id="GO:0046872">
    <property type="term" value="F:metal ion binding"/>
    <property type="evidence" value="ECO:0007669"/>
    <property type="project" value="UniProtKB-KW"/>
</dbReference>
<dbReference type="SUPFAM" id="SSF52440">
    <property type="entry name" value="PreATP-grasp domain"/>
    <property type="match status" value="1"/>
</dbReference>
<evidence type="ECO:0000256" key="10">
    <source>
        <dbReference type="HAMAP-Rule" id="MF_00162"/>
    </source>
</evidence>
<comment type="catalytic activity">
    <reaction evidence="10">
        <text>gamma-L-glutamyl-L-cysteine + glycine + ATP = glutathione + ADP + phosphate + H(+)</text>
        <dbReference type="Rhea" id="RHEA:13557"/>
        <dbReference type="ChEBI" id="CHEBI:15378"/>
        <dbReference type="ChEBI" id="CHEBI:30616"/>
        <dbReference type="ChEBI" id="CHEBI:43474"/>
        <dbReference type="ChEBI" id="CHEBI:57305"/>
        <dbReference type="ChEBI" id="CHEBI:57925"/>
        <dbReference type="ChEBI" id="CHEBI:58173"/>
        <dbReference type="ChEBI" id="CHEBI:456216"/>
        <dbReference type="EC" id="6.3.2.3"/>
    </reaction>
</comment>
<comment type="pathway">
    <text evidence="10">Sulfur metabolism; glutathione biosynthesis; glutathione from L-cysteine and L-glutamate: step 2/2.</text>
</comment>
<comment type="cofactor">
    <cofactor evidence="1">
        <name>Mn(2+)</name>
        <dbReference type="ChEBI" id="CHEBI:29035"/>
    </cofactor>
</comment>
<dbReference type="InterPro" id="IPR004218">
    <property type="entry name" value="GSHS_ATP-bd"/>
</dbReference>
<protein>
    <recommendedName>
        <fullName evidence="10">Glutathione synthetase</fullName>
        <ecNumber evidence="10">6.3.2.3</ecNumber>
    </recommendedName>
    <alternativeName>
        <fullName evidence="10">GSH synthetase</fullName>
        <shortName evidence="10">GSH-S</shortName>
        <shortName evidence="10">GSHase</shortName>
    </alternativeName>
    <alternativeName>
        <fullName evidence="10">Glutathione synthase</fullName>
    </alternativeName>
</protein>
<dbReference type="Pfam" id="PF02955">
    <property type="entry name" value="GSH-S_ATP"/>
    <property type="match status" value="1"/>
</dbReference>